<feature type="binding site" evidence="10">
    <location>
        <begin position="11"/>
        <end position="18"/>
    </location>
    <ligand>
        <name>ATP</name>
        <dbReference type="ChEBI" id="CHEBI:30616"/>
    </ligand>
</feature>
<evidence type="ECO:0000256" key="7">
    <source>
        <dbReference type="ARBA" id="ARBA00022840"/>
    </source>
</evidence>
<dbReference type="PANTHER" id="PTHR11088">
    <property type="entry name" value="TRNA DIMETHYLALLYLTRANSFERASE"/>
    <property type="match status" value="1"/>
</dbReference>
<sequence precursor="true">MTATRIVCLLGATGTGKTAVALALAEAYGGAVVNVDSRQVYAGLPVLTAQPTTAEQGRCPHFLYGDTPIDVAVSAGWFAKRARAVVASIAERDLLPLLVGGTGLYFRAIRGGLAPIPPVPPAIRAEVAARYDATGGRAMHEALAAVDPAAAARIAPADRQRVTRALEVHAASGRALSDWQAAGDPDAPDYDALVIGLSLSLEMLTPRLASRIEVMAREGAVEEVQEAHKRYAPDAPGLTGIGGPEITGYLSGAYGLEEAKARWLANTRAYAKRQMTWFRKEPEVRWFAPGDAAGVCEAVGRWLDGGAA</sequence>
<organism evidence="14 15">
    <name type="scientific">Solidesulfovibrio fructosivorans JJ]</name>
    <dbReference type="NCBI Taxonomy" id="596151"/>
    <lineage>
        <taxon>Bacteria</taxon>
        <taxon>Pseudomonadati</taxon>
        <taxon>Thermodesulfobacteriota</taxon>
        <taxon>Desulfovibrionia</taxon>
        <taxon>Desulfovibrionales</taxon>
        <taxon>Desulfovibrionaceae</taxon>
        <taxon>Solidesulfovibrio</taxon>
    </lineage>
</organism>
<protein>
    <recommendedName>
        <fullName evidence="10">tRNA dimethylallyltransferase</fullName>
        <ecNumber evidence="10">2.5.1.75</ecNumber>
    </recommendedName>
    <alternativeName>
        <fullName evidence="10">Dimethylallyl diphosphate:tRNA dimethylallyltransferase</fullName>
        <shortName evidence="10">DMAPP:tRNA dimethylallyltransferase</shortName>
        <shortName evidence="10">DMATase</shortName>
    </alternativeName>
    <alternativeName>
        <fullName evidence="10">Isopentenyl-diphosphate:tRNA isopentenyltransferase</fullName>
        <shortName evidence="10">IPP transferase</shortName>
        <shortName evidence="10">IPPT</shortName>
        <shortName evidence="10">IPTase</shortName>
    </alternativeName>
</protein>
<dbReference type="EMBL" id="AECZ01000001">
    <property type="protein sequence ID" value="EFL53213.1"/>
    <property type="molecule type" value="Genomic_DNA"/>
</dbReference>
<dbReference type="EC" id="2.5.1.75" evidence="10"/>
<evidence type="ECO:0000256" key="1">
    <source>
        <dbReference type="ARBA" id="ARBA00001946"/>
    </source>
</evidence>
<evidence type="ECO:0000256" key="8">
    <source>
        <dbReference type="ARBA" id="ARBA00022842"/>
    </source>
</evidence>
<comment type="cofactor">
    <cofactor evidence="1 10">
        <name>Mg(2+)</name>
        <dbReference type="ChEBI" id="CHEBI:18420"/>
    </cofactor>
</comment>
<evidence type="ECO:0000256" key="5">
    <source>
        <dbReference type="ARBA" id="ARBA00022694"/>
    </source>
</evidence>
<proteinExistence type="inferred from homology"/>
<comment type="catalytic activity">
    <reaction evidence="9 10 11">
        <text>adenosine(37) in tRNA + dimethylallyl diphosphate = N(6)-dimethylallyladenosine(37) in tRNA + diphosphate</text>
        <dbReference type="Rhea" id="RHEA:26482"/>
        <dbReference type="Rhea" id="RHEA-COMP:10162"/>
        <dbReference type="Rhea" id="RHEA-COMP:10375"/>
        <dbReference type="ChEBI" id="CHEBI:33019"/>
        <dbReference type="ChEBI" id="CHEBI:57623"/>
        <dbReference type="ChEBI" id="CHEBI:74411"/>
        <dbReference type="ChEBI" id="CHEBI:74415"/>
        <dbReference type="EC" id="2.5.1.75"/>
    </reaction>
</comment>
<comment type="caution">
    <text evidence="10">Lacks conserved residue(s) required for the propagation of feature annotation.</text>
</comment>
<dbReference type="STRING" id="596151.DesfrDRAFT_0261"/>
<comment type="function">
    <text evidence="2 10 12">Catalyzes the transfer of a dimethylallyl group onto the adenine at position 37 in tRNAs that read codons beginning with uridine, leading to the formation of N6-(dimethylallyl)adenosine (i(6)A).</text>
</comment>
<gene>
    <name evidence="10" type="primary">miaA</name>
    <name evidence="14" type="ORF">DesfrDRAFT_0261</name>
</gene>
<evidence type="ECO:0000256" key="10">
    <source>
        <dbReference type="HAMAP-Rule" id="MF_00185"/>
    </source>
</evidence>
<dbReference type="HAMAP" id="MF_00185">
    <property type="entry name" value="IPP_trans"/>
    <property type="match status" value="1"/>
</dbReference>
<feature type="site" description="Interaction with substrate tRNA" evidence="10">
    <location>
        <position position="102"/>
    </location>
</feature>
<dbReference type="GO" id="GO:0052381">
    <property type="term" value="F:tRNA dimethylallyltransferase activity"/>
    <property type="evidence" value="ECO:0007669"/>
    <property type="project" value="UniProtKB-UniRule"/>
</dbReference>
<dbReference type="GO" id="GO:0006400">
    <property type="term" value="P:tRNA modification"/>
    <property type="evidence" value="ECO:0007669"/>
    <property type="project" value="TreeGrafter"/>
</dbReference>
<evidence type="ECO:0000256" key="4">
    <source>
        <dbReference type="ARBA" id="ARBA00022679"/>
    </source>
</evidence>
<reference evidence="14 15" key="1">
    <citation type="submission" date="2010-08" db="EMBL/GenBank/DDBJ databases">
        <title>The draft genome of Desulfovibrio fructosovorans JJ.</title>
        <authorList>
            <consortium name="US DOE Joint Genome Institute (JGI-PGF)"/>
            <person name="Lucas S."/>
            <person name="Copeland A."/>
            <person name="Lapidus A."/>
            <person name="Cheng J.-F."/>
            <person name="Bruce D."/>
            <person name="Goodwin L."/>
            <person name="Pitluck S."/>
            <person name="Land M.L."/>
            <person name="Hauser L."/>
            <person name="Chang Y.-J."/>
            <person name="Jeffries C."/>
            <person name="Wall J.D."/>
            <person name="Stahl D.A."/>
            <person name="Arkin A.P."/>
            <person name="Dehal P."/>
            <person name="Stolyar S.M."/>
            <person name="Hazen T.C."/>
            <person name="Woyke T.J."/>
        </authorList>
    </citation>
    <scope>NUCLEOTIDE SEQUENCE [LARGE SCALE GENOMIC DNA]</scope>
    <source>
        <strain evidence="14 15">JJ</strain>
    </source>
</reference>
<dbReference type="Gene3D" id="3.40.50.300">
    <property type="entry name" value="P-loop containing nucleotide triphosphate hydrolases"/>
    <property type="match status" value="1"/>
</dbReference>
<evidence type="ECO:0000313" key="15">
    <source>
        <dbReference type="Proteomes" id="UP000006250"/>
    </source>
</evidence>
<evidence type="ECO:0000256" key="13">
    <source>
        <dbReference type="RuleBase" id="RU003785"/>
    </source>
</evidence>
<dbReference type="AlphaFoldDB" id="E1JRL2"/>
<evidence type="ECO:0000256" key="12">
    <source>
        <dbReference type="RuleBase" id="RU003784"/>
    </source>
</evidence>
<evidence type="ECO:0000256" key="9">
    <source>
        <dbReference type="ARBA" id="ARBA00049563"/>
    </source>
</evidence>
<dbReference type="InterPro" id="IPR027417">
    <property type="entry name" value="P-loop_NTPase"/>
</dbReference>
<evidence type="ECO:0000256" key="11">
    <source>
        <dbReference type="RuleBase" id="RU003783"/>
    </source>
</evidence>
<dbReference type="Gene3D" id="1.10.20.140">
    <property type="match status" value="1"/>
</dbReference>
<keyword evidence="8 10" id="KW-0460">Magnesium</keyword>
<evidence type="ECO:0000256" key="3">
    <source>
        <dbReference type="ARBA" id="ARBA00005842"/>
    </source>
</evidence>
<feature type="region of interest" description="Interaction with substrate tRNA" evidence="10">
    <location>
        <begin position="36"/>
        <end position="39"/>
    </location>
</feature>
<comment type="caution">
    <text evidence="14">The sequence shown here is derived from an EMBL/GenBank/DDBJ whole genome shotgun (WGS) entry which is preliminary data.</text>
</comment>
<keyword evidence="15" id="KW-1185">Reference proteome</keyword>
<dbReference type="InterPro" id="IPR039657">
    <property type="entry name" value="Dimethylallyltransferase"/>
</dbReference>
<keyword evidence="6 10" id="KW-0547">Nucleotide-binding</keyword>
<keyword evidence="5 10" id="KW-0819">tRNA processing</keyword>
<dbReference type="RefSeq" id="WP_005990340.1">
    <property type="nucleotide sequence ID" value="NZ_AECZ01000001.1"/>
</dbReference>
<feature type="region of interest" description="Interaction with substrate tRNA" evidence="10">
    <location>
        <begin position="160"/>
        <end position="164"/>
    </location>
</feature>
<evidence type="ECO:0000256" key="6">
    <source>
        <dbReference type="ARBA" id="ARBA00022741"/>
    </source>
</evidence>
<evidence type="ECO:0000313" key="14">
    <source>
        <dbReference type="EMBL" id="EFL53213.1"/>
    </source>
</evidence>
<dbReference type="GO" id="GO:0005524">
    <property type="term" value="F:ATP binding"/>
    <property type="evidence" value="ECO:0007669"/>
    <property type="project" value="UniProtKB-UniRule"/>
</dbReference>
<dbReference type="eggNOG" id="COG0324">
    <property type="taxonomic scope" value="Bacteria"/>
</dbReference>
<feature type="binding site" evidence="10">
    <location>
        <begin position="13"/>
        <end position="18"/>
    </location>
    <ligand>
        <name>substrate</name>
    </ligand>
</feature>
<dbReference type="PANTHER" id="PTHR11088:SF60">
    <property type="entry name" value="TRNA DIMETHYLALLYLTRANSFERASE"/>
    <property type="match status" value="1"/>
</dbReference>
<keyword evidence="7 10" id="KW-0067">ATP-binding</keyword>
<dbReference type="Proteomes" id="UP000006250">
    <property type="component" value="Unassembled WGS sequence"/>
</dbReference>
<feature type="site" description="Interaction with substrate tRNA" evidence="10">
    <location>
        <position position="124"/>
    </location>
</feature>
<name>E1JRL2_SOLFR</name>
<comment type="subunit">
    <text evidence="10">Monomer.</text>
</comment>
<evidence type="ECO:0000256" key="2">
    <source>
        <dbReference type="ARBA" id="ARBA00003213"/>
    </source>
</evidence>
<keyword evidence="4 10" id="KW-0808">Transferase</keyword>
<dbReference type="InterPro" id="IPR018022">
    <property type="entry name" value="IPT"/>
</dbReference>
<accession>E1JRL2</accession>
<comment type="similarity">
    <text evidence="3 10 13">Belongs to the IPP transferase family.</text>
</comment>
<dbReference type="OrthoDB" id="9776390at2"/>
<dbReference type="NCBIfam" id="TIGR00174">
    <property type="entry name" value="miaA"/>
    <property type="match status" value="1"/>
</dbReference>
<dbReference type="SUPFAM" id="SSF52540">
    <property type="entry name" value="P-loop containing nucleoside triphosphate hydrolases"/>
    <property type="match status" value="2"/>
</dbReference>
<dbReference type="Pfam" id="PF01715">
    <property type="entry name" value="IPPT"/>
    <property type="match status" value="1"/>
</dbReference>